<feature type="region of interest" description="Disordered" evidence="1">
    <location>
        <begin position="37"/>
        <end position="61"/>
    </location>
</feature>
<dbReference type="AlphaFoldDB" id="A0A6S7GB74"/>
<evidence type="ECO:0000256" key="1">
    <source>
        <dbReference type="SAM" id="MobiDB-lite"/>
    </source>
</evidence>
<evidence type="ECO:0000313" key="2">
    <source>
        <dbReference type="EMBL" id="CAB3988273.1"/>
    </source>
</evidence>
<comment type="caution">
    <text evidence="2">The sequence shown here is derived from an EMBL/GenBank/DDBJ whole genome shotgun (WGS) entry which is preliminary data.</text>
</comment>
<accession>A0A6S7GB74</accession>
<evidence type="ECO:0000313" key="3">
    <source>
        <dbReference type="Proteomes" id="UP001152795"/>
    </source>
</evidence>
<dbReference type="Proteomes" id="UP001152795">
    <property type="component" value="Unassembled WGS sequence"/>
</dbReference>
<protein>
    <submittedName>
        <fullName evidence="2">Uncharacterized protein</fullName>
    </submittedName>
</protein>
<gene>
    <name evidence="2" type="ORF">PACLA_8A001401</name>
</gene>
<proteinExistence type="predicted"/>
<name>A0A6S7GB74_PARCT</name>
<reference evidence="2" key="1">
    <citation type="submission" date="2020-04" db="EMBL/GenBank/DDBJ databases">
        <authorList>
            <person name="Alioto T."/>
            <person name="Alioto T."/>
            <person name="Gomez Garrido J."/>
        </authorList>
    </citation>
    <scope>NUCLEOTIDE SEQUENCE</scope>
    <source>
        <strain evidence="2">A484AB</strain>
    </source>
</reference>
<keyword evidence="3" id="KW-1185">Reference proteome</keyword>
<feature type="compositionally biased region" description="Basic and acidic residues" evidence="1">
    <location>
        <begin position="46"/>
        <end position="61"/>
    </location>
</feature>
<dbReference type="EMBL" id="CACRXK020001300">
    <property type="protein sequence ID" value="CAB3988273.1"/>
    <property type="molecule type" value="Genomic_DNA"/>
</dbReference>
<sequence length="220" mass="26336">MNKGQKQKILENKRIKYEEMDQPRREELLTKNMNYRKTMSKKQKRKTLESKRAKYEAMDQSKKEELLAKNMNYKETMGEEQKQKILENKRVKYQAMDISKKKELSAMNSSKIMSNCMSLDPTQKNNLLNREKEKWMEKKSLTHDIDMYIEKFKKQIKSGPFYICCVCNRTLYKKSVVILQKNKYPRQDCLCFNVLLMAKTTSAKHAMLNYLKVNSLVKLW</sequence>
<organism evidence="2 3">
    <name type="scientific">Paramuricea clavata</name>
    <name type="common">Red gorgonian</name>
    <name type="synonym">Violescent sea-whip</name>
    <dbReference type="NCBI Taxonomy" id="317549"/>
    <lineage>
        <taxon>Eukaryota</taxon>
        <taxon>Metazoa</taxon>
        <taxon>Cnidaria</taxon>
        <taxon>Anthozoa</taxon>
        <taxon>Octocorallia</taxon>
        <taxon>Malacalcyonacea</taxon>
        <taxon>Plexauridae</taxon>
        <taxon>Paramuricea</taxon>
    </lineage>
</organism>